<comment type="caution">
    <text evidence="5">The sequence shown here is derived from an EMBL/GenBank/DDBJ whole genome shotgun (WGS) entry which is preliminary data.</text>
</comment>
<dbReference type="SUPFAM" id="SSF46785">
    <property type="entry name" value="Winged helix' DNA-binding domain"/>
    <property type="match status" value="1"/>
</dbReference>
<dbReference type="EMBL" id="JAAGOA010000023">
    <property type="protein sequence ID" value="NEE03535.1"/>
    <property type="molecule type" value="Genomic_DNA"/>
</dbReference>
<evidence type="ECO:0000256" key="3">
    <source>
        <dbReference type="ARBA" id="ARBA00023163"/>
    </source>
</evidence>
<dbReference type="InterPro" id="IPR036388">
    <property type="entry name" value="WH-like_DNA-bd_sf"/>
</dbReference>
<sequence>MACSIARSVDLLGDGWTLLILRDVVAGVTRFDAIARDLGLSRKVLAARLSRLVDEGVLVRGRYQEHPPREDYRLTEKGKDLYPILLALMSWGDRWYAEPGREPVRIHHRGCGRDVGMQAACGHCGEPLTVDNTDHLPGPGGKVGPGTTVIGPTIAARAGFGGAPEHEG</sequence>
<accession>A0A6L9SDR8</accession>
<dbReference type="InterPro" id="IPR036390">
    <property type="entry name" value="WH_DNA-bd_sf"/>
</dbReference>
<evidence type="ECO:0000313" key="5">
    <source>
        <dbReference type="EMBL" id="NEE03535.1"/>
    </source>
</evidence>
<dbReference type="PANTHER" id="PTHR33204">
    <property type="entry name" value="TRANSCRIPTIONAL REGULATOR, MARR FAMILY"/>
    <property type="match status" value="1"/>
</dbReference>
<dbReference type="Gene3D" id="1.10.10.10">
    <property type="entry name" value="Winged helix-like DNA-binding domain superfamily/Winged helix DNA-binding domain"/>
    <property type="match status" value="1"/>
</dbReference>
<keyword evidence="3" id="KW-0804">Transcription</keyword>
<evidence type="ECO:0000313" key="6">
    <source>
        <dbReference type="Proteomes" id="UP000475214"/>
    </source>
</evidence>
<dbReference type="AlphaFoldDB" id="A0A6L9SDR8"/>
<dbReference type="InterPro" id="IPR002577">
    <property type="entry name" value="HTH_HxlR"/>
</dbReference>
<proteinExistence type="predicted"/>
<dbReference type="GO" id="GO:0003677">
    <property type="term" value="F:DNA binding"/>
    <property type="evidence" value="ECO:0007669"/>
    <property type="project" value="UniProtKB-KW"/>
</dbReference>
<evidence type="ECO:0000256" key="1">
    <source>
        <dbReference type="ARBA" id="ARBA00023015"/>
    </source>
</evidence>
<evidence type="ECO:0000256" key="2">
    <source>
        <dbReference type="ARBA" id="ARBA00023125"/>
    </source>
</evidence>
<dbReference type="PANTHER" id="PTHR33204:SF18">
    <property type="entry name" value="TRANSCRIPTIONAL REGULATORY PROTEIN"/>
    <property type="match status" value="1"/>
</dbReference>
<protein>
    <submittedName>
        <fullName evidence="5">Helix-turn-helix transcriptional regulator</fullName>
    </submittedName>
</protein>
<keyword evidence="1" id="KW-0805">Transcription regulation</keyword>
<gene>
    <name evidence="5" type="ORF">G1H10_25545</name>
</gene>
<dbReference type="Pfam" id="PF01638">
    <property type="entry name" value="HxlR"/>
    <property type="match status" value="1"/>
</dbReference>
<name>A0A6L9SDR8_9ACTN</name>
<dbReference type="PROSITE" id="PS51118">
    <property type="entry name" value="HTH_HXLR"/>
    <property type="match status" value="1"/>
</dbReference>
<dbReference type="Proteomes" id="UP000475214">
    <property type="component" value="Unassembled WGS sequence"/>
</dbReference>
<organism evidence="5 6">
    <name type="scientific">Phytoactinopolyspora halotolerans</name>
    <dbReference type="NCBI Taxonomy" id="1981512"/>
    <lineage>
        <taxon>Bacteria</taxon>
        <taxon>Bacillati</taxon>
        <taxon>Actinomycetota</taxon>
        <taxon>Actinomycetes</taxon>
        <taxon>Jiangellales</taxon>
        <taxon>Jiangellaceae</taxon>
        <taxon>Phytoactinopolyspora</taxon>
    </lineage>
</organism>
<keyword evidence="2" id="KW-0238">DNA-binding</keyword>
<keyword evidence="6" id="KW-1185">Reference proteome</keyword>
<reference evidence="5 6" key="1">
    <citation type="submission" date="2020-02" db="EMBL/GenBank/DDBJ databases">
        <authorList>
            <person name="Li X.-J."/>
            <person name="Han X.-M."/>
        </authorList>
    </citation>
    <scope>NUCLEOTIDE SEQUENCE [LARGE SCALE GENOMIC DNA]</scope>
    <source>
        <strain evidence="5 6">CCTCC AB 2017055</strain>
    </source>
</reference>
<evidence type="ECO:0000259" key="4">
    <source>
        <dbReference type="PROSITE" id="PS51118"/>
    </source>
</evidence>
<feature type="domain" description="HTH hxlR-type" evidence="4">
    <location>
        <begin position="3"/>
        <end position="100"/>
    </location>
</feature>